<dbReference type="AlphaFoldDB" id="A0A5C3KU26"/>
<accession>A0A5C3KU26</accession>
<name>A0A5C3KU26_COPMA</name>
<evidence type="ECO:0000313" key="2">
    <source>
        <dbReference type="Proteomes" id="UP000307440"/>
    </source>
</evidence>
<reference evidence="1 2" key="1">
    <citation type="journal article" date="2019" name="Nat. Ecol. Evol.">
        <title>Megaphylogeny resolves global patterns of mushroom evolution.</title>
        <authorList>
            <person name="Varga T."/>
            <person name="Krizsan K."/>
            <person name="Foldi C."/>
            <person name="Dima B."/>
            <person name="Sanchez-Garcia M."/>
            <person name="Sanchez-Ramirez S."/>
            <person name="Szollosi G.J."/>
            <person name="Szarkandi J.G."/>
            <person name="Papp V."/>
            <person name="Albert L."/>
            <person name="Andreopoulos W."/>
            <person name="Angelini C."/>
            <person name="Antonin V."/>
            <person name="Barry K.W."/>
            <person name="Bougher N.L."/>
            <person name="Buchanan P."/>
            <person name="Buyck B."/>
            <person name="Bense V."/>
            <person name="Catcheside P."/>
            <person name="Chovatia M."/>
            <person name="Cooper J."/>
            <person name="Damon W."/>
            <person name="Desjardin D."/>
            <person name="Finy P."/>
            <person name="Geml J."/>
            <person name="Haridas S."/>
            <person name="Hughes K."/>
            <person name="Justo A."/>
            <person name="Karasinski D."/>
            <person name="Kautmanova I."/>
            <person name="Kiss B."/>
            <person name="Kocsube S."/>
            <person name="Kotiranta H."/>
            <person name="LaButti K.M."/>
            <person name="Lechner B.E."/>
            <person name="Liimatainen K."/>
            <person name="Lipzen A."/>
            <person name="Lukacs Z."/>
            <person name="Mihaltcheva S."/>
            <person name="Morgado L.N."/>
            <person name="Niskanen T."/>
            <person name="Noordeloos M.E."/>
            <person name="Ohm R.A."/>
            <person name="Ortiz-Santana B."/>
            <person name="Ovrebo C."/>
            <person name="Racz N."/>
            <person name="Riley R."/>
            <person name="Savchenko A."/>
            <person name="Shiryaev A."/>
            <person name="Soop K."/>
            <person name="Spirin V."/>
            <person name="Szebenyi C."/>
            <person name="Tomsovsky M."/>
            <person name="Tulloss R.E."/>
            <person name="Uehling J."/>
            <person name="Grigoriev I.V."/>
            <person name="Vagvolgyi C."/>
            <person name="Papp T."/>
            <person name="Martin F.M."/>
            <person name="Miettinen O."/>
            <person name="Hibbett D.S."/>
            <person name="Nagy L.G."/>
        </authorList>
    </citation>
    <scope>NUCLEOTIDE SEQUENCE [LARGE SCALE GENOMIC DNA]</scope>
    <source>
        <strain evidence="1 2">CBS 121175</strain>
    </source>
</reference>
<gene>
    <name evidence="1" type="ORF">FA15DRAFT_670059</name>
</gene>
<protein>
    <submittedName>
        <fullName evidence="1">Uncharacterized protein</fullName>
    </submittedName>
</protein>
<dbReference type="EMBL" id="ML210209">
    <property type="protein sequence ID" value="TFK23966.1"/>
    <property type="molecule type" value="Genomic_DNA"/>
</dbReference>
<evidence type="ECO:0000313" key="1">
    <source>
        <dbReference type="EMBL" id="TFK23966.1"/>
    </source>
</evidence>
<organism evidence="1 2">
    <name type="scientific">Coprinopsis marcescibilis</name>
    <name type="common">Agaric fungus</name>
    <name type="synonym">Psathyrella marcescibilis</name>
    <dbReference type="NCBI Taxonomy" id="230819"/>
    <lineage>
        <taxon>Eukaryota</taxon>
        <taxon>Fungi</taxon>
        <taxon>Dikarya</taxon>
        <taxon>Basidiomycota</taxon>
        <taxon>Agaricomycotina</taxon>
        <taxon>Agaricomycetes</taxon>
        <taxon>Agaricomycetidae</taxon>
        <taxon>Agaricales</taxon>
        <taxon>Agaricineae</taxon>
        <taxon>Psathyrellaceae</taxon>
        <taxon>Coprinopsis</taxon>
    </lineage>
</organism>
<dbReference type="Proteomes" id="UP000307440">
    <property type="component" value="Unassembled WGS sequence"/>
</dbReference>
<proteinExistence type="predicted"/>
<sequence>MHCGVVGYQSNGVKDAAEYIRAIVRQLSKAIVVRDDTMCILANHPNVPERDVDRVY</sequence>
<keyword evidence="2" id="KW-1185">Reference proteome</keyword>